<evidence type="ECO:0000256" key="3">
    <source>
        <dbReference type="ARBA" id="ARBA00022452"/>
    </source>
</evidence>
<feature type="region of interest" description="Disordered" evidence="10">
    <location>
        <begin position="24"/>
        <end position="53"/>
    </location>
</feature>
<evidence type="ECO:0000256" key="10">
    <source>
        <dbReference type="SAM" id="MobiDB-lite"/>
    </source>
</evidence>
<comment type="subcellular location">
    <subcellularLocation>
        <location evidence="1 8">Cell outer membrane</location>
        <topology evidence="1 8">Multi-pass membrane protein</topology>
    </subcellularLocation>
</comment>
<dbReference type="Gene3D" id="2.40.170.20">
    <property type="entry name" value="TonB-dependent receptor, beta-barrel domain"/>
    <property type="match status" value="1"/>
</dbReference>
<dbReference type="InterPro" id="IPR037066">
    <property type="entry name" value="Plug_dom_sf"/>
</dbReference>
<accession>A0ABY7VMT7</accession>
<keyword evidence="3 8" id="KW-1134">Transmembrane beta strand</keyword>
<dbReference type="PROSITE" id="PS52016">
    <property type="entry name" value="TONB_DEPENDENT_REC_3"/>
    <property type="match status" value="1"/>
</dbReference>
<dbReference type="RefSeq" id="WP_274148843.1">
    <property type="nucleotide sequence ID" value="NZ_CP117811.1"/>
</dbReference>
<dbReference type="Proteomes" id="UP001214250">
    <property type="component" value="Chromosome 1"/>
</dbReference>
<keyword evidence="6 8" id="KW-0472">Membrane</keyword>
<evidence type="ECO:0000313" key="14">
    <source>
        <dbReference type="EMBL" id="WDE95358.1"/>
    </source>
</evidence>
<evidence type="ECO:0000259" key="13">
    <source>
        <dbReference type="Pfam" id="PF07715"/>
    </source>
</evidence>
<keyword evidence="5 9" id="KW-0798">TonB box</keyword>
<keyword evidence="15" id="KW-1185">Reference proteome</keyword>
<proteinExistence type="inferred from homology"/>
<comment type="similarity">
    <text evidence="8 9">Belongs to the TonB-dependent receptor family.</text>
</comment>
<feature type="domain" description="TonB-dependent receptor plug" evidence="13">
    <location>
        <begin position="76"/>
        <end position="182"/>
    </location>
</feature>
<organism evidence="14 15">
    <name type="scientific">Lentisphaera profundi</name>
    <dbReference type="NCBI Taxonomy" id="1658616"/>
    <lineage>
        <taxon>Bacteria</taxon>
        <taxon>Pseudomonadati</taxon>
        <taxon>Lentisphaerota</taxon>
        <taxon>Lentisphaeria</taxon>
        <taxon>Lentisphaerales</taxon>
        <taxon>Lentisphaeraceae</taxon>
        <taxon>Lentisphaera</taxon>
    </lineage>
</organism>
<reference evidence="14 15" key="1">
    <citation type="submission" date="2023-02" db="EMBL/GenBank/DDBJ databases">
        <title>Genome sequence of Lentisphaera profundi SAORIC-696.</title>
        <authorList>
            <person name="Kim e."/>
            <person name="Cho J.-C."/>
            <person name="Choi A."/>
            <person name="Kang I."/>
        </authorList>
    </citation>
    <scope>NUCLEOTIDE SEQUENCE [LARGE SCALE GENOMIC DNA]</scope>
    <source>
        <strain evidence="14 15">SAORIC-696</strain>
    </source>
</reference>
<keyword evidence="11" id="KW-0732">Signal</keyword>
<feature type="domain" description="TonB-dependent receptor-like beta-barrel" evidence="12">
    <location>
        <begin position="275"/>
        <end position="711"/>
    </location>
</feature>
<name>A0ABY7VMT7_9BACT</name>
<dbReference type="PANTHER" id="PTHR30442">
    <property type="entry name" value="IRON III DICITRATE TRANSPORT PROTEIN FECA"/>
    <property type="match status" value="1"/>
</dbReference>
<dbReference type="InterPro" id="IPR036942">
    <property type="entry name" value="Beta-barrel_TonB_sf"/>
</dbReference>
<feature type="signal peptide" evidence="11">
    <location>
        <begin position="1"/>
        <end position="21"/>
    </location>
</feature>
<evidence type="ECO:0000256" key="4">
    <source>
        <dbReference type="ARBA" id="ARBA00022692"/>
    </source>
</evidence>
<evidence type="ECO:0000256" key="2">
    <source>
        <dbReference type="ARBA" id="ARBA00022448"/>
    </source>
</evidence>
<dbReference type="InterPro" id="IPR000531">
    <property type="entry name" value="Beta-barrel_TonB"/>
</dbReference>
<protein>
    <submittedName>
        <fullName evidence="14">TonB-dependent receptor</fullName>
    </submittedName>
</protein>
<dbReference type="SUPFAM" id="SSF56935">
    <property type="entry name" value="Porins"/>
    <property type="match status" value="1"/>
</dbReference>
<evidence type="ECO:0000256" key="11">
    <source>
        <dbReference type="SAM" id="SignalP"/>
    </source>
</evidence>
<keyword evidence="2 8" id="KW-0813">Transport</keyword>
<sequence>MLQKFIKYFALSCALSGTVMAQEANKAEATPKENKKKEADTSSEVKNAQDAADAPIESERVIVTGEIIPDGGQILTGSSKRVDNEDIRKHSYSDINRILYQVPGVNIREEDGYGLFPNISMRGVNSHRSAKITLMEDGITAAPAPYSAPDAYYAPNAGRMDSIEVIKGSGSVQYGPHTTGGVINYVSTPVPTEGETFYWKQLFGSDNDIKTHMYYGDVYDLEAGKLSLLFEGYYRENDGFQDIQHSDRNTGINHQIEPMLKLRFEPKTSKYQYLELKVGYTDMEGNLSYNGLKREDFNSNPNDRYWGTQWDHMDTEAVRTYLKHYIELSNDVSLTNTLYYNRFKRNWHKVKGDPGTDVLRGTAPGEIRLKNNNRDYYQVGLQSEVDWNFDTAGIEHDLKVGTRLHTDKYDDNSWSDYYQTGGNYDVIGYRENEKGSDGNKDYHTDSVALFVQDAIKLTDKLTLTPGVRFEHIRYDYNNDTVGKEDDGKSDVDIWAPSLGFAYDFNEEYQLFGGIHKGFSVVGPPDAVIGAKYESSVNYELGLRYNQIDGKYGAEAVVFFSELEDIYDPDSQASGATESRTIGDGETYGLELSAYADAGRINNWGFSNPWTAAFTWTQSEVTDVNDNLTDTGSFYDGVKDGSDTPYIPEFQYNIGTGLHFSKWGTDVNMTFVDEMFVSAENTTKTDSHVVVDWSAYYKVNNNARVLFNVYNLFDEEYEAAHHPTDIRGGSPRLFYAGFEYKF</sequence>
<keyword evidence="4 8" id="KW-0812">Transmembrane</keyword>
<gene>
    <name evidence="14" type="ORF">PQO03_06450</name>
</gene>
<evidence type="ECO:0000256" key="9">
    <source>
        <dbReference type="RuleBase" id="RU003357"/>
    </source>
</evidence>
<evidence type="ECO:0000259" key="12">
    <source>
        <dbReference type="Pfam" id="PF00593"/>
    </source>
</evidence>
<feature type="chain" id="PRO_5047076985" evidence="11">
    <location>
        <begin position="22"/>
        <end position="741"/>
    </location>
</feature>
<evidence type="ECO:0000256" key="1">
    <source>
        <dbReference type="ARBA" id="ARBA00004571"/>
    </source>
</evidence>
<evidence type="ECO:0000256" key="7">
    <source>
        <dbReference type="ARBA" id="ARBA00023237"/>
    </source>
</evidence>
<dbReference type="CDD" id="cd01347">
    <property type="entry name" value="ligand_gated_channel"/>
    <property type="match status" value="1"/>
</dbReference>
<keyword evidence="14" id="KW-0675">Receptor</keyword>
<dbReference type="EMBL" id="CP117811">
    <property type="protein sequence ID" value="WDE95358.1"/>
    <property type="molecule type" value="Genomic_DNA"/>
</dbReference>
<evidence type="ECO:0000256" key="5">
    <source>
        <dbReference type="ARBA" id="ARBA00023077"/>
    </source>
</evidence>
<feature type="compositionally biased region" description="Basic and acidic residues" evidence="10">
    <location>
        <begin position="25"/>
        <end position="40"/>
    </location>
</feature>
<evidence type="ECO:0000313" key="15">
    <source>
        <dbReference type="Proteomes" id="UP001214250"/>
    </source>
</evidence>
<dbReference type="Pfam" id="PF00593">
    <property type="entry name" value="TonB_dep_Rec_b-barrel"/>
    <property type="match status" value="1"/>
</dbReference>
<keyword evidence="7 8" id="KW-0998">Cell outer membrane</keyword>
<dbReference type="Gene3D" id="2.170.130.10">
    <property type="entry name" value="TonB-dependent receptor, plug domain"/>
    <property type="match status" value="1"/>
</dbReference>
<evidence type="ECO:0000256" key="6">
    <source>
        <dbReference type="ARBA" id="ARBA00023136"/>
    </source>
</evidence>
<dbReference type="InterPro" id="IPR012910">
    <property type="entry name" value="Plug_dom"/>
</dbReference>
<evidence type="ECO:0000256" key="8">
    <source>
        <dbReference type="PROSITE-ProRule" id="PRU01360"/>
    </source>
</evidence>
<dbReference type="Pfam" id="PF07715">
    <property type="entry name" value="Plug"/>
    <property type="match status" value="1"/>
</dbReference>
<dbReference type="InterPro" id="IPR039426">
    <property type="entry name" value="TonB-dep_rcpt-like"/>
</dbReference>
<dbReference type="PANTHER" id="PTHR30442:SF0">
    <property type="entry name" value="FE(3+) DICITRATE TRANSPORT PROTEIN FECA"/>
    <property type="match status" value="1"/>
</dbReference>